<proteinExistence type="predicted"/>
<sequence>MFCYRTLEPVTSRGHPCIGSFAGFPICSCYSVVEQMMLWEPMVRGVCYRYAMLEEDRNRSVELQPSRFGGNWAACPPGVSTAFQSLNLAPELIFWLGAQD</sequence>
<dbReference type="GeneID" id="54345975"/>
<dbReference type="Proteomes" id="UP000800082">
    <property type="component" value="Unassembled WGS sequence"/>
</dbReference>
<dbReference type="EMBL" id="ML978979">
    <property type="protein sequence ID" value="KAF1926020.1"/>
    <property type="molecule type" value="Genomic_DNA"/>
</dbReference>
<accession>A0A6A5RFF4</accession>
<dbReference type="AlphaFoldDB" id="A0A6A5RFF4"/>
<organism evidence="1 2">
    <name type="scientific">Didymella exigua CBS 183.55</name>
    <dbReference type="NCBI Taxonomy" id="1150837"/>
    <lineage>
        <taxon>Eukaryota</taxon>
        <taxon>Fungi</taxon>
        <taxon>Dikarya</taxon>
        <taxon>Ascomycota</taxon>
        <taxon>Pezizomycotina</taxon>
        <taxon>Dothideomycetes</taxon>
        <taxon>Pleosporomycetidae</taxon>
        <taxon>Pleosporales</taxon>
        <taxon>Pleosporineae</taxon>
        <taxon>Didymellaceae</taxon>
        <taxon>Didymella</taxon>
    </lineage>
</organism>
<dbReference type="PROSITE" id="PS00024">
    <property type="entry name" value="HEMOPEXIN"/>
    <property type="match status" value="1"/>
</dbReference>
<evidence type="ECO:0000313" key="2">
    <source>
        <dbReference type="Proteomes" id="UP000800082"/>
    </source>
</evidence>
<keyword evidence="2" id="KW-1185">Reference proteome</keyword>
<dbReference type="InterPro" id="IPR018486">
    <property type="entry name" value="Hemopexin_CS"/>
</dbReference>
<evidence type="ECO:0000313" key="1">
    <source>
        <dbReference type="EMBL" id="KAF1926020.1"/>
    </source>
</evidence>
<reference evidence="1" key="1">
    <citation type="journal article" date="2020" name="Stud. Mycol.">
        <title>101 Dothideomycetes genomes: a test case for predicting lifestyles and emergence of pathogens.</title>
        <authorList>
            <person name="Haridas S."/>
            <person name="Albert R."/>
            <person name="Binder M."/>
            <person name="Bloem J."/>
            <person name="Labutti K."/>
            <person name="Salamov A."/>
            <person name="Andreopoulos B."/>
            <person name="Baker S."/>
            <person name="Barry K."/>
            <person name="Bills G."/>
            <person name="Bluhm B."/>
            <person name="Cannon C."/>
            <person name="Castanera R."/>
            <person name="Culley D."/>
            <person name="Daum C."/>
            <person name="Ezra D."/>
            <person name="Gonzalez J."/>
            <person name="Henrissat B."/>
            <person name="Kuo A."/>
            <person name="Liang C."/>
            <person name="Lipzen A."/>
            <person name="Lutzoni F."/>
            <person name="Magnuson J."/>
            <person name="Mondo S."/>
            <person name="Nolan M."/>
            <person name="Ohm R."/>
            <person name="Pangilinan J."/>
            <person name="Park H.-J."/>
            <person name="Ramirez L."/>
            <person name="Alfaro M."/>
            <person name="Sun H."/>
            <person name="Tritt A."/>
            <person name="Yoshinaga Y."/>
            <person name="Zwiers L.-H."/>
            <person name="Turgeon B."/>
            <person name="Goodwin S."/>
            <person name="Spatafora J."/>
            <person name="Crous P."/>
            <person name="Grigoriev I."/>
        </authorList>
    </citation>
    <scope>NUCLEOTIDE SEQUENCE</scope>
    <source>
        <strain evidence="1">CBS 183.55</strain>
    </source>
</reference>
<dbReference type="RefSeq" id="XP_033446272.1">
    <property type="nucleotide sequence ID" value="XM_033588328.1"/>
</dbReference>
<gene>
    <name evidence="1" type="ORF">M421DRAFT_223039</name>
</gene>
<protein>
    <submittedName>
        <fullName evidence="1">Uncharacterized protein</fullName>
    </submittedName>
</protein>
<name>A0A6A5RFF4_9PLEO</name>